<keyword evidence="2" id="KW-0813">Transport</keyword>
<dbReference type="RefSeq" id="WP_113696292.1">
    <property type="nucleotide sequence ID" value="NZ_CP015163.1"/>
</dbReference>
<protein>
    <recommendedName>
        <fullName evidence="2">Biotin transporter</fullName>
    </recommendedName>
</protein>
<proteinExistence type="inferred from homology"/>
<dbReference type="Gene3D" id="1.10.1760.20">
    <property type="match status" value="1"/>
</dbReference>
<organism evidence="4 5">
    <name type="scientific">Amycolatopsis albispora</name>
    <dbReference type="NCBI Taxonomy" id="1804986"/>
    <lineage>
        <taxon>Bacteria</taxon>
        <taxon>Bacillati</taxon>
        <taxon>Actinomycetota</taxon>
        <taxon>Actinomycetes</taxon>
        <taxon>Pseudonocardiales</taxon>
        <taxon>Pseudonocardiaceae</taxon>
        <taxon>Amycolatopsis</taxon>
    </lineage>
</organism>
<accession>A0A344LGR2</accession>
<dbReference type="KEGG" id="aab:A4R43_36290"/>
<dbReference type="GO" id="GO:0005886">
    <property type="term" value="C:plasma membrane"/>
    <property type="evidence" value="ECO:0007669"/>
    <property type="project" value="UniProtKB-SubCell"/>
</dbReference>
<sequence>MSTLTLAARRPVLADLIPGALVRDITLVAAGAGLTGLAAQLVIPVPGSPVPMTGQTFAALLVGAALGWQRGGAAMLLYLLVGAAGVPWFNGGTSGMFGASAGYIAGFVLAGALVGALAGRGGDRTPLRTAGTMVLGNLVIYAVGVPWLMAAASMDLGTAFDKGVLPFLIGDALKIVVAAGLLPVTWALVNRFRRQN</sequence>
<dbReference type="OrthoDB" id="1496139at2"/>
<evidence type="ECO:0000256" key="1">
    <source>
        <dbReference type="ARBA" id="ARBA00010692"/>
    </source>
</evidence>
<keyword evidence="3" id="KW-0812">Transmembrane</keyword>
<dbReference type="InterPro" id="IPR003784">
    <property type="entry name" value="BioY"/>
</dbReference>
<dbReference type="PIRSF" id="PIRSF016661">
    <property type="entry name" value="BioY"/>
    <property type="match status" value="1"/>
</dbReference>
<dbReference type="Proteomes" id="UP000250434">
    <property type="component" value="Chromosome"/>
</dbReference>
<dbReference type="GO" id="GO:0015225">
    <property type="term" value="F:biotin transmembrane transporter activity"/>
    <property type="evidence" value="ECO:0007669"/>
    <property type="project" value="UniProtKB-UniRule"/>
</dbReference>
<keyword evidence="2" id="KW-1003">Cell membrane</keyword>
<evidence type="ECO:0000313" key="5">
    <source>
        <dbReference type="Proteomes" id="UP000250434"/>
    </source>
</evidence>
<keyword evidence="3" id="KW-1133">Transmembrane helix</keyword>
<reference evidence="4 5" key="1">
    <citation type="submission" date="2016-04" db="EMBL/GenBank/DDBJ databases">
        <title>Complete genome sequence and analysis of deep-sea sediment isolate, Amycolatopsis sp. WP1.</title>
        <authorList>
            <person name="Wang H."/>
            <person name="Chen S."/>
            <person name="Wu Q."/>
        </authorList>
    </citation>
    <scope>NUCLEOTIDE SEQUENCE [LARGE SCALE GENOMIC DNA]</scope>
    <source>
        <strain evidence="4 5">WP1</strain>
    </source>
</reference>
<feature type="transmembrane region" description="Helical" evidence="3">
    <location>
        <begin position="130"/>
        <end position="152"/>
    </location>
</feature>
<dbReference type="PANTHER" id="PTHR34295">
    <property type="entry name" value="BIOTIN TRANSPORTER BIOY"/>
    <property type="match status" value="1"/>
</dbReference>
<dbReference type="Pfam" id="PF02632">
    <property type="entry name" value="BioY"/>
    <property type="match status" value="1"/>
</dbReference>
<keyword evidence="2 3" id="KW-0472">Membrane</keyword>
<evidence type="ECO:0000313" key="4">
    <source>
        <dbReference type="EMBL" id="AXB47236.1"/>
    </source>
</evidence>
<evidence type="ECO:0000256" key="3">
    <source>
        <dbReference type="SAM" id="Phobius"/>
    </source>
</evidence>
<gene>
    <name evidence="4" type="ORF">A4R43_36290</name>
</gene>
<comment type="subcellular location">
    <subcellularLocation>
        <location evidence="2">Cell membrane</location>
        <topology evidence="2">Multi-pass membrane protein</topology>
    </subcellularLocation>
</comment>
<feature type="transmembrane region" description="Helical" evidence="3">
    <location>
        <begin position="164"/>
        <end position="189"/>
    </location>
</feature>
<dbReference type="PANTHER" id="PTHR34295:SF1">
    <property type="entry name" value="BIOTIN TRANSPORTER BIOY"/>
    <property type="match status" value="1"/>
</dbReference>
<dbReference type="EMBL" id="CP015163">
    <property type="protein sequence ID" value="AXB47236.1"/>
    <property type="molecule type" value="Genomic_DNA"/>
</dbReference>
<feature type="transmembrane region" description="Helical" evidence="3">
    <location>
        <begin position="97"/>
        <end position="118"/>
    </location>
</feature>
<evidence type="ECO:0000256" key="2">
    <source>
        <dbReference type="PIRNR" id="PIRNR016661"/>
    </source>
</evidence>
<keyword evidence="5" id="KW-1185">Reference proteome</keyword>
<comment type="similarity">
    <text evidence="1 2">Belongs to the BioY family.</text>
</comment>
<name>A0A344LGR2_9PSEU</name>
<dbReference type="AlphaFoldDB" id="A0A344LGR2"/>